<keyword evidence="1" id="KW-0472">Membrane</keyword>
<keyword evidence="1" id="KW-0812">Transmembrane</keyword>
<feature type="transmembrane region" description="Helical" evidence="1">
    <location>
        <begin position="108"/>
        <end position="129"/>
    </location>
</feature>
<name>A0A6J7LQI1_9ZZZZ</name>
<protein>
    <submittedName>
        <fullName evidence="3">Unannotated protein</fullName>
    </submittedName>
</protein>
<accession>A0A6J7LQI1</accession>
<gene>
    <name evidence="3" type="ORF">UFOPK3772_03353</name>
</gene>
<feature type="transmembrane region" description="Helical" evidence="1">
    <location>
        <begin position="429"/>
        <end position="448"/>
    </location>
</feature>
<evidence type="ECO:0000256" key="1">
    <source>
        <dbReference type="SAM" id="Phobius"/>
    </source>
</evidence>
<feature type="transmembrane region" description="Helical" evidence="1">
    <location>
        <begin position="70"/>
        <end position="88"/>
    </location>
</feature>
<dbReference type="AlphaFoldDB" id="A0A6J7LQI1"/>
<dbReference type="EMBL" id="CAFBNE010000192">
    <property type="protein sequence ID" value="CAB4970671.1"/>
    <property type="molecule type" value="Genomic_DNA"/>
</dbReference>
<evidence type="ECO:0000259" key="2">
    <source>
        <dbReference type="Pfam" id="PF26626"/>
    </source>
</evidence>
<feature type="transmembrane region" description="Helical" evidence="1">
    <location>
        <begin position="213"/>
        <end position="234"/>
    </location>
</feature>
<dbReference type="Pfam" id="PF26626">
    <property type="entry name" value="DUF8201"/>
    <property type="match status" value="1"/>
</dbReference>
<organism evidence="3">
    <name type="scientific">freshwater metagenome</name>
    <dbReference type="NCBI Taxonomy" id="449393"/>
    <lineage>
        <taxon>unclassified sequences</taxon>
        <taxon>metagenomes</taxon>
        <taxon>ecological metagenomes</taxon>
    </lineage>
</organism>
<feature type="domain" description="DUF8201" evidence="2">
    <location>
        <begin position="8"/>
        <end position="449"/>
    </location>
</feature>
<keyword evidence="1" id="KW-1133">Transmembrane helix</keyword>
<dbReference type="InterPro" id="IPR058514">
    <property type="entry name" value="DUF8201"/>
</dbReference>
<feature type="transmembrane region" description="Helical" evidence="1">
    <location>
        <begin position="397"/>
        <end position="417"/>
    </location>
</feature>
<feature type="transmembrane region" description="Helical" evidence="1">
    <location>
        <begin position="313"/>
        <end position="334"/>
    </location>
</feature>
<feature type="transmembrane region" description="Helical" evidence="1">
    <location>
        <begin position="454"/>
        <end position="476"/>
    </location>
</feature>
<feature type="transmembrane region" description="Helical" evidence="1">
    <location>
        <begin position="182"/>
        <end position="201"/>
    </location>
</feature>
<reference evidence="3" key="1">
    <citation type="submission" date="2020-05" db="EMBL/GenBank/DDBJ databases">
        <authorList>
            <person name="Chiriac C."/>
            <person name="Salcher M."/>
            <person name="Ghai R."/>
            <person name="Kavagutti S V."/>
        </authorList>
    </citation>
    <scope>NUCLEOTIDE SEQUENCE</scope>
</reference>
<feature type="transmembrane region" description="Helical" evidence="1">
    <location>
        <begin position="6"/>
        <end position="29"/>
    </location>
</feature>
<feature type="transmembrane region" description="Helical" evidence="1">
    <location>
        <begin position="488"/>
        <end position="506"/>
    </location>
</feature>
<dbReference type="InterPro" id="IPR058065">
    <property type="entry name" value="LIC_10190-like"/>
</dbReference>
<dbReference type="NCBIfam" id="NF047510">
    <property type="entry name" value="LIC_10190_fam"/>
    <property type="match status" value="1"/>
</dbReference>
<sequence length="592" mass="63853">MILGAGLVLVTWSGAIVVLVALGLAPALIGRGARSWALVLRMSLWWGLLVATGAILTINLRVPLRSAPAAWAFLLAVAFMVAAAIGVYRRQGGPSGINLGWRGRWWLAPLFVALALCAGFLAVAALGPVTNYDSGLYHLGAVKYSGDFATIPGLANLYAPFGYNNSLFPLAAFLGNGPWDGIGYRLFNGLIMMLMASDLVLRLLQRKYTVGTFVMLIGLVVSWVPLIALSDYWVTSPTSDSAVMVMTFVSLAYLCDALTVRRDWQSSGAVAVILGLLLSTMRPIMVIFALAVIAVIAVRVVRSSRTQPARTRVARGLWVLVAVSGLLLAIIQTIRDYILSGWVQFPLSIWPFDVPWLATDPVVLRTLTLGSARDPANFREVADNWSWVPTWFKSLPALWEFYELCLLVLVAVVALMIARKSGARLRTKVLLAAMAPSIVTAVIWFVAAPPTFRMAWGPVFSLAVIPAAWAIHSVYARGGFSTAARSRIPGGLALGASGALIVLVAYCSVARLDVSSMTEQRTMALGPVQLNYAVTPIRVQAISTIELSSGVVVLWPDGSDQCWDKYPLCTPWPEPNLALLGPDLQDGFLLSK</sequence>
<evidence type="ECO:0000313" key="3">
    <source>
        <dbReference type="EMBL" id="CAB4970671.1"/>
    </source>
</evidence>
<feature type="transmembrane region" description="Helical" evidence="1">
    <location>
        <begin position="36"/>
        <end position="58"/>
    </location>
</feature>
<proteinExistence type="predicted"/>
<feature type="transmembrane region" description="Helical" evidence="1">
    <location>
        <begin position="284"/>
        <end position="301"/>
    </location>
</feature>